<keyword evidence="4" id="KW-1185">Reference proteome</keyword>
<reference evidence="2" key="1">
    <citation type="submission" date="2021-02" db="EMBL/GenBank/DDBJ databases">
        <authorList>
            <person name="Nowell W R."/>
        </authorList>
    </citation>
    <scope>NUCLEOTIDE SEQUENCE</scope>
</reference>
<evidence type="ECO:0008006" key="6">
    <source>
        <dbReference type="Google" id="ProtNLM"/>
    </source>
</evidence>
<accession>A0A815MJ62</accession>
<proteinExistence type="predicted"/>
<dbReference type="AlphaFoldDB" id="A0A815MJ62"/>
<dbReference type="EMBL" id="CAJNOM010001876">
    <property type="protein sequence ID" value="CAF1621304.1"/>
    <property type="molecule type" value="Genomic_DNA"/>
</dbReference>
<protein>
    <recommendedName>
        <fullName evidence="6">Replication-associated protein</fullName>
    </recommendedName>
</protein>
<evidence type="ECO:0000313" key="4">
    <source>
        <dbReference type="Proteomes" id="UP000663832"/>
    </source>
</evidence>
<comment type="caution">
    <text evidence="2">The sequence shown here is derived from an EMBL/GenBank/DDBJ whole genome shotgun (WGS) entry which is preliminary data.</text>
</comment>
<name>A0A815MJ62_9BILA</name>
<feature type="compositionally biased region" description="Acidic residues" evidence="1">
    <location>
        <begin position="99"/>
        <end position="109"/>
    </location>
</feature>
<dbReference type="Proteomes" id="UP000663877">
    <property type="component" value="Unassembled WGS sequence"/>
</dbReference>
<dbReference type="OrthoDB" id="9994567at2759"/>
<feature type="region of interest" description="Disordered" evidence="1">
    <location>
        <begin position="1"/>
        <end position="50"/>
    </location>
</feature>
<feature type="compositionally biased region" description="Low complexity" evidence="1">
    <location>
        <begin position="34"/>
        <end position="44"/>
    </location>
</feature>
<sequence length="661" mass="75417">MEQDQNIKSNVTNLEKDESLKNVSQNKNCTDRPTTLNTTTSNTSPHHNIRRYNIDDIRTTPSPIDQRYRMFQAGSIISPTTFARVETTVYNKINASEQGSDDDDDDENNEYMSNETNANDIEHLTQLIIREKPKEHNEVADALMDLLQLVNSPIVTTTASSMMTDTNDNNIDQTPEMIITSSSSDHPYPPINQTGIVTEHDRPYADYGHLNIEALTEECQFNVDIYEESNINSTKQQSSIGKKRLSTKTYAITAWTNVSKDIVMAEIKRKFGVENIQYICVGYENSPKTNNPHLHIQIILREKRSRQSGFLDQITNTHCNYQITENDRAWNEYIKKGGDYIEFNSFKSTTKWGTQYWPSQSSSSSSSVATSNNIPLQSTITAVDLPSPPPPPPPSITSIRTTTAAVATTTVRGRAEEQRKQKRAIARHAFNLAKTSIRDALQFMLENSDPLDFLKYATWYKNTFSVIYLLYNDTASPDTTVKEYTWPESFPDCTPTLRDVVNQWYTEEFVKTSRAKCLILIGGTGTGKTSFAKSLPGQYNYFQGRWRLDSWKNSAHYLIFDDIPWDQFEQLGFPSKKGLLTQNGLTMATDKYRPSTKINIRQPAIVLLNDEDAGSLIAQPPLTVEQQQTFNYWQHRAIIYHMGPDEYFHKPDYYQADNINQ</sequence>
<feature type="compositionally biased region" description="Polar residues" evidence="1">
    <location>
        <begin position="1"/>
        <end position="13"/>
    </location>
</feature>
<evidence type="ECO:0000313" key="2">
    <source>
        <dbReference type="EMBL" id="CAF1422288.1"/>
    </source>
</evidence>
<dbReference type="Proteomes" id="UP000663832">
    <property type="component" value="Unassembled WGS sequence"/>
</dbReference>
<gene>
    <name evidence="2" type="ORF">BJG266_LOCUS38843</name>
    <name evidence="3" type="ORF">QVE165_LOCUS55721</name>
</gene>
<dbReference type="SUPFAM" id="SSF52540">
    <property type="entry name" value="P-loop containing nucleoside triphosphate hydrolases"/>
    <property type="match status" value="1"/>
</dbReference>
<dbReference type="EMBL" id="CAJNOI010001551">
    <property type="protein sequence ID" value="CAF1422288.1"/>
    <property type="molecule type" value="Genomic_DNA"/>
</dbReference>
<organism evidence="2 5">
    <name type="scientific">Adineta steineri</name>
    <dbReference type="NCBI Taxonomy" id="433720"/>
    <lineage>
        <taxon>Eukaryota</taxon>
        <taxon>Metazoa</taxon>
        <taxon>Spiralia</taxon>
        <taxon>Gnathifera</taxon>
        <taxon>Rotifera</taxon>
        <taxon>Eurotatoria</taxon>
        <taxon>Bdelloidea</taxon>
        <taxon>Adinetida</taxon>
        <taxon>Adinetidae</taxon>
        <taxon>Adineta</taxon>
    </lineage>
</organism>
<feature type="compositionally biased region" description="Polar residues" evidence="1">
    <location>
        <begin position="21"/>
        <end position="33"/>
    </location>
</feature>
<feature type="region of interest" description="Disordered" evidence="1">
    <location>
        <begin position="93"/>
        <end position="117"/>
    </location>
</feature>
<dbReference type="Gene3D" id="3.40.1310.20">
    <property type="match status" value="1"/>
</dbReference>
<evidence type="ECO:0000313" key="5">
    <source>
        <dbReference type="Proteomes" id="UP000663877"/>
    </source>
</evidence>
<evidence type="ECO:0000256" key="1">
    <source>
        <dbReference type="SAM" id="MobiDB-lite"/>
    </source>
</evidence>
<dbReference type="InterPro" id="IPR027417">
    <property type="entry name" value="P-loop_NTPase"/>
</dbReference>
<evidence type="ECO:0000313" key="3">
    <source>
        <dbReference type="EMBL" id="CAF1621304.1"/>
    </source>
</evidence>
<dbReference type="SUPFAM" id="SSF55464">
    <property type="entry name" value="Origin of replication-binding domain, RBD-like"/>
    <property type="match status" value="1"/>
</dbReference>